<name>A0ABW4PCF5_9ACTN</name>
<reference evidence="8" key="1">
    <citation type="journal article" date="2019" name="Int. J. Syst. Evol. Microbiol.">
        <title>The Global Catalogue of Microorganisms (GCM) 10K type strain sequencing project: providing services to taxonomists for standard genome sequencing and annotation.</title>
        <authorList>
            <consortium name="The Broad Institute Genomics Platform"/>
            <consortium name="The Broad Institute Genome Sequencing Center for Infectious Disease"/>
            <person name="Wu L."/>
            <person name="Ma J."/>
        </authorList>
    </citation>
    <scope>NUCLEOTIDE SEQUENCE [LARGE SCALE GENOMIC DNA]</scope>
    <source>
        <strain evidence="8">CGMCC 4.7455</strain>
    </source>
</reference>
<keyword evidence="4 5" id="KW-0472">Membrane</keyword>
<evidence type="ECO:0000256" key="5">
    <source>
        <dbReference type="SAM" id="Phobius"/>
    </source>
</evidence>
<evidence type="ECO:0000256" key="1">
    <source>
        <dbReference type="ARBA" id="ARBA00004141"/>
    </source>
</evidence>
<dbReference type="PROSITE" id="PS51012">
    <property type="entry name" value="ABC_TM2"/>
    <property type="match status" value="1"/>
</dbReference>
<keyword evidence="2 5" id="KW-0812">Transmembrane</keyword>
<dbReference type="InterPro" id="IPR052902">
    <property type="entry name" value="ABC-2_transporter"/>
</dbReference>
<dbReference type="EMBL" id="JBHUFU010000001">
    <property type="protein sequence ID" value="MFD1828060.1"/>
    <property type="molecule type" value="Genomic_DNA"/>
</dbReference>
<gene>
    <name evidence="7" type="ORF">ACFSJS_00070</name>
</gene>
<dbReference type="PANTHER" id="PTHR43027:SF2">
    <property type="entry name" value="TRANSPORT PERMEASE PROTEIN"/>
    <property type="match status" value="1"/>
</dbReference>
<evidence type="ECO:0000313" key="8">
    <source>
        <dbReference type="Proteomes" id="UP001597365"/>
    </source>
</evidence>
<dbReference type="Pfam" id="PF12698">
    <property type="entry name" value="ABC2_membrane_3"/>
    <property type="match status" value="1"/>
</dbReference>
<evidence type="ECO:0000256" key="4">
    <source>
        <dbReference type="ARBA" id="ARBA00023136"/>
    </source>
</evidence>
<feature type="transmembrane region" description="Helical" evidence="5">
    <location>
        <begin position="348"/>
        <end position="371"/>
    </location>
</feature>
<evidence type="ECO:0000259" key="6">
    <source>
        <dbReference type="PROSITE" id="PS51012"/>
    </source>
</evidence>
<feature type="transmembrane region" description="Helical" evidence="5">
    <location>
        <begin position="294"/>
        <end position="313"/>
    </location>
</feature>
<evidence type="ECO:0000256" key="3">
    <source>
        <dbReference type="ARBA" id="ARBA00022989"/>
    </source>
</evidence>
<keyword evidence="8" id="KW-1185">Reference proteome</keyword>
<proteinExistence type="predicted"/>
<comment type="caution">
    <text evidence="7">The sequence shown here is derived from an EMBL/GenBank/DDBJ whole genome shotgun (WGS) entry which is preliminary data.</text>
</comment>
<dbReference type="RefSeq" id="WP_380895250.1">
    <property type="nucleotide sequence ID" value="NZ_JBHUFU010000001.1"/>
</dbReference>
<keyword evidence="3 5" id="KW-1133">Transmembrane helix</keyword>
<feature type="transmembrane region" description="Helical" evidence="5">
    <location>
        <begin position="186"/>
        <end position="206"/>
    </location>
</feature>
<evidence type="ECO:0000313" key="7">
    <source>
        <dbReference type="EMBL" id="MFD1828060.1"/>
    </source>
</evidence>
<dbReference type="Proteomes" id="UP001597365">
    <property type="component" value="Unassembled WGS sequence"/>
</dbReference>
<dbReference type="InterPro" id="IPR047817">
    <property type="entry name" value="ABC2_TM_bact-type"/>
</dbReference>
<evidence type="ECO:0000256" key="2">
    <source>
        <dbReference type="ARBA" id="ARBA00022692"/>
    </source>
</evidence>
<protein>
    <submittedName>
        <fullName evidence="7">ABC transporter permease</fullName>
    </submittedName>
</protein>
<accession>A0ABW4PCF5</accession>
<feature type="transmembrane region" description="Helical" evidence="5">
    <location>
        <begin position="43"/>
        <end position="62"/>
    </location>
</feature>
<feature type="transmembrane region" description="Helical" evidence="5">
    <location>
        <begin position="226"/>
        <end position="253"/>
    </location>
</feature>
<feature type="transmembrane region" description="Helical" evidence="5">
    <location>
        <begin position="259"/>
        <end position="282"/>
    </location>
</feature>
<feature type="domain" description="ABC transmembrane type-2" evidence="6">
    <location>
        <begin position="139"/>
        <end position="374"/>
    </location>
</feature>
<dbReference type="InterPro" id="IPR013525">
    <property type="entry name" value="ABC2_TM"/>
</dbReference>
<sequence length="376" mass="40368">MSARSGAGGRNPADAAGAERTRGRAFASLSRAMALGMLRDRTAVFFILVFPLMFLVLFGALFKDNATPRAEIVQLGRVEALDSLPREVRAGLEDFLTIRTSDDRGQALEEVRAGDVDAVLWQEGDRVRLRYSAADPTRAGSVRAIVDSLVQQANIAATGRPPAYELTASRVEDESLRAIQFLTPGMLGWAVAMSAVVGSALTLVNWRRKRILRRLWLAPVGPGAVIAARVGVNIALALVQTLVFVGVAALPFYGLELTGYWWLSLPLVVCGTLAFMSVGLVVGARARTEEAANGVTQVIVLPMAFLSGSFFPLDGAPAWLRALADLLPLKHLTEAMQDVLSRGQGWEAALPVMGGLLLFAAVMTAIAARLFRWDDA</sequence>
<dbReference type="PANTHER" id="PTHR43027">
    <property type="entry name" value="DOXORUBICIN RESISTANCE ABC TRANSPORTER PERMEASE PROTEIN DRRC-RELATED"/>
    <property type="match status" value="1"/>
</dbReference>
<comment type="subcellular location">
    <subcellularLocation>
        <location evidence="1">Membrane</location>
        <topology evidence="1">Multi-pass membrane protein</topology>
    </subcellularLocation>
</comment>
<organism evidence="7 8">
    <name type="scientific">Streptomyces desertarenae</name>
    <dbReference type="NCBI Taxonomy" id="2666184"/>
    <lineage>
        <taxon>Bacteria</taxon>
        <taxon>Bacillati</taxon>
        <taxon>Actinomycetota</taxon>
        <taxon>Actinomycetes</taxon>
        <taxon>Kitasatosporales</taxon>
        <taxon>Streptomycetaceae</taxon>
        <taxon>Streptomyces</taxon>
    </lineage>
</organism>